<dbReference type="InterPro" id="IPR050346">
    <property type="entry name" value="FMO-like"/>
</dbReference>
<sequence>MIGAGAAGLLAAWELLREGHAPVVVFERAAAVGGTWRYDDAASADPLCAGGVHGSLYASLRTNLPRKCMGFLDFPFLPVPGDPRRFPGHRQMLRYLEDFARWFDLLRLVRLEMEVVGVRRRGASSWTVSYRSSKLAGAGCDGLEDEVFDAVDVCNGHFTEPRLVDIPRNCSIHLT</sequence>
<reference evidence="7" key="1">
    <citation type="journal article" date="2012" name="Nature">
        <title>A physical, genetic and functional sequence assembly of the barley genome.</title>
        <authorList>
            <consortium name="The International Barley Genome Sequencing Consortium"/>
            <person name="Mayer K.F."/>
            <person name="Waugh R."/>
            <person name="Brown J.W."/>
            <person name="Schulman A."/>
            <person name="Langridge P."/>
            <person name="Platzer M."/>
            <person name="Fincher G.B."/>
            <person name="Muehlbauer G.J."/>
            <person name="Sato K."/>
            <person name="Close T.J."/>
            <person name="Wise R.P."/>
            <person name="Stein N."/>
        </authorList>
    </citation>
    <scope>NUCLEOTIDE SEQUENCE [LARGE SCALE GENOMIC DNA]</scope>
    <source>
        <strain evidence="7">cv. Morex</strain>
    </source>
</reference>
<dbReference type="InterPro" id="IPR020946">
    <property type="entry name" value="Flavin_mOase-like"/>
</dbReference>
<dbReference type="SUPFAM" id="SSF51905">
    <property type="entry name" value="FAD/NAD(P)-binding domain"/>
    <property type="match status" value="1"/>
</dbReference>
<dbReference type="GO" id="GO:0050660">
    <property type="term" value="F:flavin adenine dinucleotide binding"/>
    <property type="evidence" value="ECO:0007669"/>
    <property type="project" value="InterPro"/>
</dbReference>
<dbReference type="SMR" id="A0A8I6YBW2"/>
<accession>A0A8I6YBW2</accession>
<evidence type="ECO:0000256" key="2">
    <source>
        <dbReference type="ARBA" id="ARBA00022630"/>
    </source>
</evidence>
<proteinExistence type="inferred from homology"/>
<comment type="cofactor">
    <cofactor evidence="5">
        <name>FAD</name>
        <dbReference type="ChEBI" id="CHEBI:57692"/>
    </cofactor>
</comment>
<comment type="similarity">
    <text evidence="1 5">Belongs to the FMO family.</text>
</comment>
<evidence type="ECO:0000313" key="7">
    <source>
        <dbReference type="Proteomes" id="UP000011116"/>
    </source>
</evidence>
<protein>
    <recommendedName>
        <fullName evidence="5">Flavin-containing monooxygenase</fullName>
        <ecNumber evidence="5">1.-.-.-</ecNumber>
    </recommendedName>
</protein>
<evidence type="ECO:0000313" key="6">
    <source>
        <dbReference type="EnsemblPlants" id="HORVU.MOREX.r3.6HG0599360.1.CDS1"/>
    </source>
</evidence>
<reference evidence="6" key="3">
    <citation type="submission" date="2022-01" db="UniProtKB">
        <authorList>
            <consortium name="EnsemblPlants"/>
        </authorList>
    </citation>
    <scope>IDENTIFICATION</scope>
    <source>
        <strain evidence="6">subsp. vulgare</strain>
    </source>
</reference>
<dbReference type="AlphaFoldDB" id="A0A8I6YBW2"/>
<dbReference type="Gramene" id="HORVU.MOREX.r2.6HG0496830.1">
    <property type="protein sequence ID" value="HORVU.MOREX.r2.6HG0496830.1.CDS.1"/>
    <property type="gene ID" value="HORVU.MOREX.r2.6HG0496830"/>
</dbReference>
<keyword evidence="4 5" id="KW-0560">Oxidoreductase</keyword>
<keyword evidence="5" id="KW-0503">Monooxygenase</keyword>
<dbReference type="EC" id="1.-.-.-" evidence="5"/>
<keyword evidence="7" id="KW-1185">Reference proteome</keyword>
<keyword evidence="3 5" id="KW-0274">FAD</keyword>
<dbReference type="Proteomes" id="UP000011116">
    <property type="component" value="Chromosome 6H"/>
</dbReference>
<evidence type="ECO:0000256" key="5">
    <source>
        <dbReference type="RuleBase" id="RU361177"/>
    </source>
</evidence>
<dbReference type="InterPro" id="IPR036188">
    <property type="entry name" value="FAD/NAD-bd_sf"/>
</dbReference>
<dbReference type="Gene3D" id="3.50.50.60">
    <property type="entry name" value="FAD/NAD(P)-binding domain"/>
    <property type="match status" value="1"/>
</dbReference>
<reference evidence="6" key="2">
    <citation type="submission" date="2020-10" db="EMBL/GenBank/DDBJ databases">
        <authorList>
            <person name="Scholz U."/>
            <person name="Mascher M."/>
            <person name="Fiebig A."/>
        </authorList>
    </citation>
    <scope>NUCLEOTIDE SEQUENCE [LARGE SCALE GENOMIC DNA]</scope>
    <source>
        <strain evidence="6">cv. Morex</strain>
    </source>
</reference>
<organism evidence="6 7">
    <name type="scientific">Hordeum vulgare subsp. vulgare</name>
    <name type="common">Domesticated barley</name>
    <dbReference type="NCBI Taxonomy" id="112509"/>
    <lineage>
        <taxon>Eukaryota</taxon>
        <taxon>Viridiplantae</taxon>
        <taxon>Streptophyta</taxon>
        <taxon>Embryophyta</taxon>
        <taxon>Tracheophyta</taxon>
        <taxon>Spermatophyta</taxon>
        <taxon>Magnoliopsida</taxon>
        <taxon>Liliopsida</taxon>
        <taxon>Poales</taxon>
        <taxon>Poaceae</taxon>
        <taxon>BOP clade</taxon>
        <taxon>Pooideae</taxon>
        <taxon>Triticodae</taxon>
        <taxon>Triticeae</taxon>
        <taxon>Hordeinae</taxon>
        <taxon>Hordeum</taxon>
    </lineage>
</organism>
<dbReference type="Gramene" id="HORVU.MOREX.r3.6HG0599360.1">
    <property type="protein sequence ID" value="HORVU.MOREX.r3.6HG0599360.1.CDS1"/>
    <property type="gene ID" value="HORVU.MOREX.r3.6HG0599360"/>
</dbReference>
<dbReference type="GO" id="GO:0004499">
    <property type="term" value="F:N,N-dimethylaniline monooxygenase activity"/>
    <property type="evidence" value="ECO:0007669"/>
    <property type="project" value="InterPro"/>
</dbReference>
<evidence type="ECO:0000256" key="4">
    <source>
        <dbReference type="ARBA" id="ARBA00023002"/>
    </source>
</evidence>
<dbReference type="GO" id="GO:0050661">
    <property type="term" value="F:NADP binding"/>
    <property type="evidence" value="ECO:0007669"/>
    <property type="project" value="InterPro"/>
</dbReference>
<name>A0A8I6YBW2_HORVV</name>
<dbReference type="EnsemblPlants" id="HORVU.MOREX.r3.6HG0599360.1">
    <property type="protein sequence ID" value="HORVU.MOREX.r3.6HG0599360.1.CDS1"/>
    <property type="gene ID" value="HORVU.MOREX.r3.6HG0599360"/>
</dbReference>
<keyword evidence="2 5" id="KW-0285">Flavoprotein</keyword>
<dbReference type="Pfam" id="PF00743">
    <property type="entry name" value="FMO-like"/>
    <property type="match status" value="1"/>
</dbReference>
<evidence type="ECO:0000256" key="3">
    <source>
        <dbReference type="ARBA" id="ARBA00022827"/>
    </source>
</evidence>
<evidence type="ECO:0000256" key="1">
    <source>
        <dbReference type="ARBA" id="ARBA00009183"/>
    </source>
</evidence>
<dbReference type="PANTHER" id="PTHR23023">
    <property type="entry name" value="DIMETHYLANILINE MONOOXYGENASE"/>
    <property type="match status" value="1"/>
</dbReference>